<dbReference type="EnsemblMetazoa" id="G28093.2">
    <property type="protein sequence ID" value="G28093.2:cds"/>
    <property type="gene ID" value="G28093"/>
</dbReference>
<dbReference type="SUPFAM" id="SSF53067">
    <property type="entry name" value="Actin-like ATPase domain"/>
    <property type="match status" value="2"/>
</dbReference>
<accession>A0A8W8LGB5</accession>
<dbReference type="Gene3D" id="1.20.1270.10">
    <property type="match status" value="1"/>
</dbReference>
<dbReference type="PROSITE" id="PS00297">
    <property type="entry name" value="HSP70_1"/>
    <property type="match status" value="1"/>
</dbReference>
<evidence type="ECO:0000313" key="10">
    <source>
        <dbReference type="EnsemblMetazoa" id="G28093.2:cds"/>
    </source>
</evidence>
<keyword evidence="5" id="KW-0256">Endoplasmic reticulum</keyword>
<comment type="subcellular location">
    <subcellularLocation>
        <location evidence="1">Endoplasmic reticulum lumen</location>
    </subcellularLocation>
</comment>
<evidence type="ECO:0000256" key="1">
    <source>
        <dbReference type="ARBA" id="ARBA00004319"/>
    </source>
</evidence>
<evidence type="ECO:0000256" key="9">
    <source>
        <dbReference type="SAM" id="SignalP"/>
    </source>
</evidence>
<keyword evidence="8" id="KW-0175">Coiled coil</keyword>
<proteinExistence type="inferred from homology"/>
<keyword evidence="11" id="KW-1185">Reference proteome</keyword>
<dbReference type="Gene3D" id="3.90.640.10">
    <property type="entry name" value="Actin, Chain A, domain 4"/>
    <property type="match status" value="1"/>
</dbReference>
<dbReference type="FunFam" id="3.90.640.10:FF:000153">
    <property type="entry name" value="Endoplasmic reticulum chaperone BiP"/>
    <property type="match status" value="1"/>
</dbReference>
<dbReference type="PRINTS" id="PR00301">
    <property type="entry name" value="HEATSHOCK70"/>
</dbReference>
<evidence type="ECO:0000256" key="8">
    <source>
        <dbReference type="SAM" id="Coils"/>
    </source>
</evidence>
<dbReference type="Gene3D" id="3.30.420.40">
    <property type="match status" value="2"/>
</dbReference>
<evidence type="ECO:0000256" key="4">
    <source>
        <dbReference type="ARBA" id="ARBA00022741"/>
    </source>
</evidence>
<evidence type="ECO:0000256" key="2">
    <source>
        <dbReference type="ARBA" id="ARBA00007381"/>
    </source>
</evidence>
<evidence type="ECO:0000256" key="7">
    <source>
        <dbReference type="RuleBase" id="RU003322"/>
    </source>
</evidence>
<dbReference type="AlphaFoldDB" id="A0A8W8LGB5"/>
<evidence type="ECO:0000256" key="6">
    <source>
        <dbReference type="ARBA" id="ARBA00022840"/>
    </source>
</evidence>
<dbReference type="FunFam" id="3.30.420.40:FF:000026">
    <property type="entry name" value="Heat shock protein 70"/>
    <property type="match status" value="1"/>
</dbReference>
<keyword evidence="4 7" id="KW-0547">Nucleotide-binding</keyword>
<dbReference type="Proteomes" id="UP000005408">
    <property type="component" value="Unassembled WGS sequence"/>
</dbReference>
<dbReference type="InterPro" id="IPR013126">
    <property type="entry name" value="Hsp_70_fam"/>
</dbReference>
<dbReference type="GO" id="GO:0005788">
    <property type="term" value="C:endoplasmic reticulum lumen"/>
    <property type="evidence" value="ECO:0007669"/>
    <property type="project" value="UniProtKB-SubCell"/>
</dbReference>
<dbReference type="InterPro" id="IPR029047">
    <property type="entry name" value="HSP70_peptide-bd_sf"/>
</dbReference>
<dbReference type="InterPro" id="IPR029048">
    <property type="entry name" value="HSP70_C_sf"/>
</dbReference>
<dbReference type="EnsemblMetazoa" id="G28093.1">
    <property type="protein sequence ID" value="G28093.1:cds"/>
    <property type="gene ID" value="G28093"/>
</dbReference>
<dbReference type="PROSITE" id="PS01036">
    <property type="entry name" value="HSP70_3"/>
    <property type="match status" value="1"/>
</dbReference>
<keyword evidence="6 7" id="KW-0067">ATP-binding</keyword>
<dbReference type="SUPFAM" id="SSF100920">
    <property type="entry name" value="Heat shock protein 70kD (HSP70), peptide-binding domain"/>
    <property type="match status" value="1"/>
</dbReference>
<feature type="signal peptide" evidence="9">
    <location>
        <begin position="1"/>
        <end position="17"/>
    </location>
</feature>
<protein>
    <recommendedName>
        <fullName evidence="12">78 kDa glucose-regulated protein</fullName>
    </recommendedName>
</protein>
<dbReference type="GO" id="GO:0140662">
    <property type="term" value="F:ATP-dependent protein folding chaperone"/>
    <property type="evidence" value="ECO:0007669"/>
    <property type="project" value="InterPro"/>
</dbReference>
<dbReference type="Gene3D" id="2.60.34.10">
    <property type="entry name" value="Substrate Binding Domain Of DNAk, Chain A, domain 1"/>
    <property type="match status" value="1"/>
</dbReference>
<dbReference type="OrthoDB" id="2401965at2759"/>
<feature type="chain" id="PRO_5042431599" description="78 kDa glucose-regulated protein" evidence="9">
    <location>
        <begin position="18"/>
        <end position="633"/>
    </location>
</feature>
<name>A0A8W8LGB5_MAGGI</name>
<evidence type="ECO:0000313" key="11">
    <source>
        <dbReference type="Proteomes" id="UP000005408"/>
    </source>
</evidence>
<reference evidence="10" key="1">
    <citation type="submission" date="2022-08" db="UniProtKB">
        <authorList>
            <consortium name="EnsemblMetazoa"/>
        </authorList>
    </citation>
    <scope>IDENTIFICATION</scope>
    <source>
        <strain evidence="10">05x7-T-G4-1.051#20</strain>
    </source>
</reference>
<dbReference type="PANTHER" id="PTHR19375">
    <property type="entry name" value="HEAT SHOCK PROTEIN 70KDA"/>
    <property type="match status" value="1"/>
</dbReference>
<organism evidence="10 11">
    <name type="scientific">Magallana gigas</name>
    <name type="common">Pacific oyster</name>
    <name type="synonym">Crassostrea gigas</name>
    <dbReference type="NCBI Taxonomy" id="29159"/>
    <lineage>
        <taxon>Eukaryota</taxon>
        <taxon>Metazoa</taxon>
        <taxon>Spiralia</taxon>
        <taxon>Lophotrochozoa</taxon>
        <taxon>Mollusca</taxon>
        <taxon>Bivalvia</taxon>
        <taxon>Autobranchia</taxon>
        <taxon>Pteriomorphia</taxon>
        <taxon>Ostreida</taxon>
        <taxon>Ostreoidea</taxon>
        <taxon>Ostreidae</taxon>
        <taxon>Magallana</taxon>
    </lineage>
</organism>
<evidence type="ECO:0000256" key="5">
    <source>
        <dbReference type="ARBA" id="ARBA00022824"/>
    </source>
</evidence>
<dbReference type="FunFam" id="3.30.30.30:FF:000001">
    <property type="entry name" value="heat shock 70 kDa protein-like"/>
    <property type="match status" value="1"/>
</dbReference>
<dbReference type="GO" id="GO:0006986">
    <property type="term" value="P:response to unfolded protein"/>
    <property type="evidence" value="ECO:0007669"/>
    <property type="project" value="UniProtKB-ARBA"/>
</dbReference>
<dbReference type="InterPro" id="IPR043129">
    <property type="entry name" value="ATPase_NBD"/>
</dbReference>
<dbReference type="EnsemblMetazoa" id="G28093.3">
    <property type="protein sequence ID" value="G28093.3:cds"/>
    <property type="gene ID" value="G28093"/>
</dbReference>
<feature type="coiled-coil region" evidence="8">
    <location>
        <begin position="274"/>
        <end position="301"/>
    </location>
</feature>
<keyword evidence="3 9" id="KW-0732">Signal</keyword>
<dbReference type="InterPro" id="IPR018181">
    <property type="entry name" value="Heat_shock_70_CS"/>
</dbReference>
<sequence length="633" mass="70765">MIGSLVVLFLLALEASASDPNDGSEPIIGIDLGTTYSCVGIFKDGDVEIIPNEQGNRITPSYVAFNVNGERLIGDSALNQLTSNPTNTIFDVKRFIGRNWNDPFFTKDVHYYPYNVTGKNDKVYIQVLVGEEVTEFAPEEISAMVLGKMKELAESYLKRKVTKAVITVPASFNKAQRQATKDAGKIAGLDVKRILNEPTASAMAYGLLNRGTERSVLVINMGASTFDVSLLNVDQGIFEVVATGGDTHVGGEIFTQQVMNFLIMKHREKTGTDISKYIRSMQKLRREVEKAKRMLSYNNEALIEVENLVNFEDFVYTLTKARFEEINMKLFQSIDKVIEKVLKDGDMKRSNVDEIILVGGSTRIPKIQQLVKNFFNGLEPKRGISPDESAAYGAAVQGAVMSGADQFSDVLLMDVNPSTLWFETINKTLKELIPRHAHLPSEKSYTFVTAEDDQSSMAVDIYEGEGTTSKENLLIGTLGVFDIPKLSQAFLKVEVFFNIDENSILTVSAKEKETGIKIKIKINKKIKSLSREEIEQMKKYAEKFAENDKRVKETVDAKNDLEGFAYSVKNMIRDKGQFSENEKKVIHEEVDSVINWIESNPTAGLSDIKERRSKLEKIVQGNLGSKSKNREEL</sequence>
<evidence type="ECO:0000256" key="3">
    <source>
        <dbReference type="ARBA" id="ARBA00022729"/>
    </source>
</evidence>
<dbReference type="SUPFAM" id="SSF100934">
    <property type="entry name" value="Heat shock protein 70kD (HSP70), C-terminal subdomain"/>
    <property type="match status" value="1"/>
</dbReference>
<evidence type="ECO:0008006" key="12">
    <source>
        <dbReference type="Google" id="ProtNLM"/>
    </source>
</evidence>
<dbReference type="GO" id="GO:0005524">
    <property type="term" value="F:ATP binding"/>
    <property type="evidence" value="ECO:0007669"/>
    <property type="project" value="UniProtKB-KW"/>
</dbReference>
<comment type="similarity">
    <text evidence="2 7">Belongs to the heat shock protein 70 family.</text>
</comment>
<dbReference type="Pfam" id="PF00012">
    <property type="entry name" value="HSP70"/>
    <property type="match status" value="1"/>
</dbReference>